<sequence length="531" mass="58397">MKNHSHRITFCLNVSLYPLRFEMASTIPITLVDTHTTIQSNYDDGGIHTDPTKEESDTQYLVTWEVDDLGNPKSSPLWYKVWTVFVMSFGATVVSLYSTSYTPSLPGIEAEFEVSKMVGLLGVTTYLLGMAVGSLIVAPLSEIYGRRPVYVVTMGLFTLLIIPCGLARNMEAILVSRFFGAFFGSAMMTNAAGTVSDIISPEYIPLAYSFWGIGPINGPVIGPIIGGFVFEYLGWRWNNWLVMIMSFAAFIALIVAKETYGPRILRQRAAAKRKETGNDEWWSQHDDSSSFAQVLKTNITRPIVMLVTEPICIFWDVYVALVYGVLYLCFVAYPLAFQQERGWSSGMTGLAYCGIGVGAMIIILAEPLLRRFINSHPKDPKTGQVSPEAAVSIVCIGGVLLAVGQLWFAWTCTKDIHWIVPILAGVPFGAGNACVFIYAISYLVRSYDVYAASAASGNAVLRSIMGGCLPLAGPSLYASLGLRWGGTLLGLLEAACIPIPVVFYFYGHKIRARSRMVQMIAKSREEDIRDV</sequence>
<evidence type="ECO:0000256" key="9">
    <source>
        <dbReference type="SAM" id="Phobius"/>
    </source>
</evidence>
<feature type="transmembrane region" description="Helical" evidence="9">
    <location>
        <begin position="389"/>
        <end position="410"/>
    </location>
</feature>
<gene>
    <name evidence="11" type="ORF">D6C78_09071</name>
</gene>
<dbReference type="Gene3D" id="1.20.1250.20">
    <property type="entry name" value="MFS general substrate transporter like domains"/>
    <property type="match status" value="1"/>
</dbReference>
<feature type="transmembrane region" description="Helical" evidence="9">
    <location>
        <begin position="149"/>
        <end position="168"/>
    </location>
</feature>
<dbReference type="SUPFAM" id="SSF103473">
    <property type="entry name" value="MFS general substrate transporter"/>
    <property type="match status" value="1"/>
</dbReference>
<dbReference type="Proteomes" id="UP000308724">
    <property type="component" value="Unassembled WGS sequence"/>
</dbReference>
<evidence type="ECO:0000313" key="11">
    <source>
        <dbReference type="EMBL" id="TIA31224.1"/>
    </source>
</evidence>
<keyword evidence="4 9" id="KW-0472">Membrane</keyword>
<dbReference type="EMBL" id="QZBZ01000303">
    <property type="protein sequence ID" value="TIA31224.1"/>
    <property type="molecule type" value="Genomic_DNA"/>
</dbReference>
<name>A0A4T0BGU5_AURPU</name>
<organism evidence="11 12">
    <name type="scientific">Aureobasidium pullulans</name>
    <name type="common">Black yeast</name>
    <name type="synonym">Pullularia pullulans</name>
    <dbReference type="NCBI Taxonomy" id="5580"/>
    <lineage>
        <taxon>Eukaryota</taxon>
        <taxon>Fungi</taxon>
        <taxon>Dikarya</taxon>
        <taxon>Ascomycota</taxon>
        <taxon>Pezizomycotina</taxon>
        <taxon>Dothideomycetes</taxon>
        <taxon>Dothideomycetidae</taxon>
        <taxon>Dothideales</taxon>
        <taxon>Saccotheciaceae</taxon>
        <taxon>Aureobasidium</taxon>
    </lineage>
</organism>
<feature type="transmembrane region" description="Helical" evidence="9">
    <location>
        <begin position="416"/>
        <end position="439"/>
    </location>
</feature>
<dbReference type="Pfam" id="PF07690">
    <property type="entry name" value="MFS_1"/>
    <property type="match status" value="1"/>
</dbReference>
<evidence type="ECO:0000313" key="12">
    <source>
        <dbReference type="Proteomes" id="UP000308724"/>
    </source>
</evidence>
<keyword evidence="3 9" id="KW-1133">Transmembrane helix</keyword>
<feature type="transmembrane region" description="Helical" evidence="9">
    <location>
        <begin position="313"/>
        <end position="337"/>
    </location>
</feature>
<dbReference type="GO" id="GO:0042908">
    <property type="term" value="P:xenobiotic transport"/>
    <property type="evidence" value="ECO:0007669"/>
    <property type="project" value="UniProtKB-ARBA"/>
</dbReference>
<evidence type="ECO:0000256" key="4">
    <source>
        <dbReference type="ARBA" id="ARBA00023136"/>
    </source>
</evidence>
<comment type="function">
    <text evidence="6">MFS transporter; part of the gene cluster that mediates the biosynthesis of cercosporin, a light-activated, non-host-selective toxin. The perylenequinone chromophore of cercosporin absorbs light energy to attain an electronically-activated triplet state and produces active oxygen species such as the hydroxyl radical, superoxide, hydrogen peroxide or singlet oxygen upon reaction with oxygen molecules. These reactive oxygen species cause damage to various cellular components including lipids, proteins and nucleic acids. Responsible for secretion and accumulation of cercosporin, but does not play any roles in self-protection against the toxicity of cercosporin.</text>
</comment>
<dbReference type="GO" id="GO:0005886">
    <property type="term" value="C:plasma membrane"/>
    <property type="evidence" value="ECO:0007669"/>
    <property type="project" value="TreeGrafter"/>
</dbReference>
<evidence type="ECO:0000256" key="3">
    <source>
        <dbReference type="ARBA" id="ARBA00022989"/>
    </source>
</evidence>
<keyword evidence="2 9" id="KW-0812">Transmembrane</keyword>
<comment type="caution">
    <text evidence="11">The sequence shown here is derived from an EMBL/GenBank/DDBJ whole genome shotgun (WGS) entry which is preliminary data.</text>
</comment>
<evidence type="ECO:0000256" key="2">
    <source>
        <dbReference type="ARBA" id="ARBA00022692"/>
    </source>
</evidence>
<evidence type="ECO:0000256" key="7">
    <source>
        <dbReference type="ARBA" id="ARBA00069139"/>
    </source>
</evidence>
<dbReference type="GO" id="GO:0140115">
    <property type="term" value="P:export across plasma membrane"/>
    <property type="evidence" value="ECO:0007669"/>
    <property type="project" value="UniProtKB-ARBA"/>
</dbReference>
<evidence type="ECO:0000256" key="6">
    <source>
        <dbReference type="ARBA" id="ARBA00053977"/>
    </source>
</evidence>
<dbReference type="FunFam" id="1.20.1250.20:FF:000011">
    <property type="entry name" value="MFS multidrug transporter, putative"/>
    <property type="match status" value="1"/>
</dbReference>
<dbReference type="PANTHER" id="PTHR23502">
    <property type="entry name" value="MAJOR FACILITATOR SUPERFAMILY"/>
    <property type="match status" value="1"/>
</dbReference>
<evidence type="ECO:0000256" key="8">
    <source>
        <dbReference type="ARBA" id="ARBA00077167"/>
    </source>
</evidence>
<feature type="transmembrane region" description="Helical" evidence="9">
    <location>
        <begin position="237"/>
        <end position="256"/>
    </location>
</feature>
<dbReference type="GO" id="GO:0022857">
    <property type="term" value="F:transmembrane transporter activity"/>
    <property type="evidence" value="ECO:0007669"/>
    <property type="project" value="InterPro"/>
</dbReference>
<accession>A0A4T0BGU5</accession>
<dbReference type="InterPro" id="IPR020846">
    <property type="entry name" value="MFS_dom"/>
</dbReference>
<proteinExistence type="inferred from homology"/>
<feature type="transmembrane region" description="Helical" evidence="9">
    <location>
        <begin position="205"/>
        <end position="225"/>
    </location>
</feature>
<evidence type="ECO:0000259" key="10">
    <source>
        <dbReference type="PROSITE" id="PS50850"/>
    </source>
</evidence>
<reference evidence="11 12" key="1">
    <citation type="submission" date="2018-10" db="EMBL/GenBank/DDBJ databases">
        <title>Fifty Aureobasidium pullulans genomes reveal a recombining polyextremotolerant generalist.</title>
        <authorList>
            <person name="Gostincar C."/>
            <person name="Turk M."/>
            <person name="Zajc J."/>
            <person name="Gunde-Cimerman N."/>
        </authorList>
    </citation>
    <scope>NUCLEOTIDE SEQUENCE [LARGE SCALE GENOMIC DNA]</scope>
    <source>
        <strain evidence="11 12">EXF-1645</strain>
    </source>
</reference>
<evidence type="ECO:0000256" key="5">
    <source>
        <dbReference type="ARBA" id="ARBA00038347"/>
    </source>
</evidence>
<comment type="similarity">
    <text evidence="5">Belongs to the major facilitator superfamily. CAR1 family.</text>
</comment>
<feature type="domain" description="Major facilitator superfamily (MFS) profile" evidence="10">
    <location>
        <begin position="83"/>
        <end position="511"/>
    </location>
</feature>
<dbReference type="PROSITE" id="PS50850">
    <property type="entry name" value="MFS"/>
    <property type="match status" value="1"/>
</dbReference>
<feature type="transmembrane region" description="Helical" evidence="9">
    <location>
        <begin position="117"/>
        <end position="137"/>
    </location>
</feature>
<evidence type="ECO:0000256" key="1">
    <source>
        <dbReference type="ARBA" id="ARBA00004141"/>
    </source>
</evidence>
<feature type="transmembrane region" description="Helical" evidence="9">
    <location>
        <begin position="484"/>
        <end position="506"/>
    </location>
</feature>
<dbReference type="PANTHER" id="PTHR23502:SF145">
    <property type="entry name" value="MULTIDRUG TRANSPORTER, PUTATIVE-RELATED"/>
    <property type="match status" value="1"/>
</dbReference>
<feature type="transmembrane region" description="Helical" evidence="9">
    <location>
        <begin position="349"/>
        <end position="369"/>
    </location>
</feature>
<dbReference type="AlphaFoldDB" id="A0A4T0BGU5"/>
<dbReference type="InterPro" id="IPR011701">
    <property type="entry name" value="MFS"/>
</dbReference>
<comment type="subcellular location">
    <subcellularLocation>
        <location evidence="1">Membrane</location>
        <topology evidence="1">Multi-pass membrane protein</topology>
    </subcellularLocation>
</comment>
<dbReference type="PROSITE" id="PS00216">
    <property type="entry name" value="SUGAR_TRANSPORT_1"/>
    <property type="match status" value="1"/>
</dbReference>
<dbReference type="InterPro" id="IPR005829">
    <property type="entry name" value="Sugar_transporter_CS"/>
</dbReference>
<protein>
    <recommendedName>
        <fullName evidence="7">Cercosporin MFS transporter CTB4</fullName>
    </recommendedName>
    <alternativeName>
        <fullName evidence="8">Cercosporin toxin biosynthesis cluster protein 4</fullName>
    </alternativeName>
</protein>
<feature type="transmembrane region" description="Helical" evidence="9">
    <location>
        <begin position="174"/>
        <end position="193"/>
    </location>
</feature>
<dbReference type="CDD" id="cd17323">
    <property type="entry name" value="MFS_Tpo1_MDR_like"/>
    <property type="match status" value="1"/>
</dbReference>
<dbReference type="InterPro" id="IPR036259">
    <property type="entry name" value="MFS_trans_sf"/>
</dbReference>